<dbReference type="PROSITE" id="PS00061">
    <property type="entry name" value="ADH_SHORT"/>
    <property type="match status" value="1"/>
</dbReference>
<evidence type="ECO:0000313" key="3">
    <source>
        <dbReference type="EMBL" id="MBB4095881.1"/>
    </source>
</evidence>
<dbReference type="PANTHER" id="PTHR24321:SF15">
    <property type="entry name" value="OXIDOREDUCTASE UCPA"/>
    <property type="match status" value="1"/>
</dbReference>
<dbReference type="Proteomes" id="UP000313390">
    <property type="component" value="Unassembled WGS sequence"/>
</dbReference>
<dbReference type="AlphaFoldDB" id="A0A5C5CCR5"/>
<evidence type="ECO:0000313" key="5">
    <source>
        <dbReference type="Proteomes" id="UP000313390"/>
    </source>
</evidence>
<dbReference type="InterPro" id="IPR036291">
    <property type="entry name" value="NAD(P)-bd_dom_sf"/>
</dbReference>
<organism evidence="4 5">
    <name type="scientific">Brucella pecoris</name>
    <dbReference type="NCBI Taxonomy" id="867683"/>
    <lineage>
        <taxon>Bacteria</taxon>
        <taxon>Pseudomonadati</taxon>
        <taxon>Pseudomonadota</taxon>
        <taxon>Alphaproteobacteria</taxon>
        <taxon>Hyphomicrobiales</taxon>
        <taxon>Brucellaceae</taxon>
        <taxon>Brucella/Ochrobactrum group</taxon>
        <taxon>Brucella</taxon>
    </lineage>
</organism>
<dbReference type="Pfam" id="PF13561">
    <property type="entry name" value="adh_short_C2"/>
    <property type="match status" value="1"/>
</dbReference>
<evidence type="ECO:0000313" key="6">
    <source>
        <dbReference type="Proteomes" id="UP000553980"/>
    </source>
</evidence>
<protein>
    <submittedName>
        <fullName evidence="3">NAD(P)-dependent dehydrogenase (Short-subunit alcohol dehydrogenase family)</fullName>
    </submittedName>
    <submittedName>
        <fullName evidence="4">SDR family oxidoreductase</fullName>
    </submittedName>
</protein>
<evidence type="ECO:0000256" key="2">
    <source>
        <dbReference type="ARBA" id="ARBA00023002"/>
    </source>
</evidence>
<comment type="similarity">
    <text evidence="1">Belongs to the short-chain dehydrogenases/reductases (SDR) family.</text>
</comment>
<dbReference type="Proteomes" id="UP000553980">
    <property type="component" value="Unassembled WGS sequence"/>
</dbReference>
<dbReference type="InterPro" id="IPR002347">
    <property type="entry name" value="SDR_fam"/>
</dbReference>
<dbReference type="CDD" id="cd05233">
    <property type="entry name" value="SDR_c"/>
    <property type="match status" value="1"/>
</dbReference>
<accession>A0A5C5CCR5</accession>
<keyword evidence="2" id="KW-0560">Oxidoreductase</keyword>
<dbReference type="InterPro" id="IPR020904">
    <property type="entry name" value="Sc_DH/Rdtase_CS"/>
</dbReference>
<dbReference type="Gene3D" id="3.40.50.720">
    <property type="entry name" value="NAD(P)-binding Rossmann-like Domain"/>
    <property type="match status" value="1"/>
</dbReference>
<comment type="caution">
    <text evidence="4">The sequence shown here is derived from an EMBL/GenBank/DDBJ whole genome shotgun (WGS) entry which is preliminary data.</text>
</comment>
<dbReference type="PRINTS" id="PR00080">
    <property type="entry name" value="SDRFAMILY"/>
</dbReference>
<reference evidence="3 6" key="3">
    <citation type="submission" date="2020-08" db="EMBL/GenBank/DDBJ databases">
        <title>Genomic Encyclopedia of Type Strains, Phase IV (KMG-IV): sequencing the most valuable type-strain genomes for metagenomic binning, comparative biology and taxonomic classification.</title>
        <authorList>
            <person name="Goeker M."/>
        </authorList>
    </citation>
    <scope>NUCLEOTIDE SEQUENCE [LARGE SCALE GENOMIC DNA]</scope>
    <source>
        <strain evidence="3 6">DSM 23868</strain>
    </source>
</reference>
<evidence type="ECO:0000313" key="4">
    <source>
        <dbReference type="EMBL" id="TNV09097.1"/>
    </source>
</evidence>
<proteinExistence type="inferred from homology"/>
<reference evidence="4" key="2">
    <citation type="submission" date="2019-06" db="EMBL/GenBank/DDBJ databases">
        <authorList>
            <person name="Hu M."/>
        </authorList>
    </citation>
    <scope>NUCLEOTIDE SEQUENCE</scope>
    <source>
        <strain evidence="4">08RB2639</strain>
    </source>
</reference>
<sequence>MRFKDKVAIVTGGASGQGLATCRGLAAEGAKVVVADWNFEAAQKVAADIGGIAVKVDVSKEAEVKAMIAAAIDNFGRLDILVNNAGIGFSATGRYKMASVVDTPEDDWDAILAINLKSVALGCKHAIPVMVAQGAGAIVNIASINGIAGLTGADAYTASKGGIVALTRVLALDWAKKGVRVNCICPGAVATPMIEGALQDPGFIKMVETRIPLGRPGQPEEIAAMSLFLASDDASFVHGAIIPVDGGQVAP</sequence>
<dbReference type="OrthoDB" id="7568484at2"/>
<dbReference type="GO" id="GO:0016491">
    <property type="term" value="F:oxidoreductase activity"/>
    <property type="evidence" value="ECO:0007669"/>
    <property type="project" value="UniProtKB-KW"/>
</dbReference>
<dbReference type="NCBIfam" id="NF005559">
    <property type="entry name" value="PRK07231.1"/>
    <property type="match status" value="1"/>
</dbReference>
<dbReference type="PRINTS" id="PR00081">
    <property type="entry name" value="GDHRDH"/>
</dbReference>
<dbReference type="PANTHER" id="PTHR24321">
    <property type="entry name" value="DEHYDROGENASES, SHORT CHAIN"/>
    <property type="match status" value="1"/>
</dbReference>
<evidence type="ECO:0000256" key="1">
    <source>
        <dbReference type="ARBA" id="ARBA00006484"/>
    </source>
</evidence>
<dbReference type="SUPFAM" id="SSF51735">
    <property type="entry name" value="NAD(P)-binding Rossmann-fold domains"/>
    <property type="match status" value="1"/>
</dbReference>
<name>A0A5C5CCR5_9HYPH</name>
<dbReference type="EMBL" id="VEWK01000016">
    <property type="protein sequence ID" value="TNV09097.1"/>
    <property type="molecule type" value="Genomic_DNA"/>
</dbReference>
<keyword evidence="6" id="KW-1185">Reference proteome</keyword>
<reference evidence="4 5" key="1">
    <citation type="journal article" date="2011" name="Int. J. Syst. Evol. Microbiol.">
        <title>Ochrobactrum pecoris sp. nov., isolated from farm animals.</title>
        <authorList>
            <person name="Kampfer P."/>
            <person name="Huber B."/>
            <person name="Busse H.J."/>
            <person name="Scholz H.C."/>
            <person name="Tomaso H."/>
            <person name="Hotzel H."/>
            <person name="Melzer F."/>
        </authorList>
    </citation>
    <scope>NUCLEOTIDE SEQUENCE [LARGE SCALE GENOMIC DNA]</scope>
    <source>
        <strain evidence="4 5">08RB2639</strain>
    </source>
</reference>
<dbReference type="RefSeq" id="WP_140022756.1">
    <property type="nucleotide sequence ID" value="NZ_JACIEX010000015.1"/>
</dbReference>
<gene>
    <name evidence="4" type="ORF">FIB18_22025</name>
    <name evidence="3" type="ORF">GGQ79_004434</name>
</gene>
<dbReference type="FunFam" id="3.40.50.720:FF:000084">
    <property type="entry name" value="Short-chain dehydrogenase reductase"/>
    <property type="match status" value="1"/>
</dbReference>
<dbReference type="EMBL" id="JACIEX010000015">
    <property type="protein sequence ID" value="MBB4095881.1"/>
    <property type="molecule type" value="Genomic_DNA"/>
</dbReference>